<proteinExistence type="predicted"/>
<evidence type="ECO:0000313" key="2">
    <source>
        <dbReference type="EnsemblMetazoa" id="GAUT041250-PA"/>
    </source>
</evidence>
<sequence>MGIGKNFKYCQSLLRINEMLTISNFVNLLILSHNFILGGHYSLKPDLHFVQKPGPFPSLPPSNWDSNALQLPEIADNRQSPIDLKRFIPFHRHYLPLGTDLLRFFDCLSSLQSSNQIDDYKQRLNASEASEKTDSTKVIGSRDLSPSAGYDHQAPERFRSSGTINAATNASSADPPGATVTRQINIDNPVLRELRCLSSPDKSGFFHVILRINQSILTIVPVVDNDSAEKSCQFSLQNNHFVLYIKEDWFEKCGVYQCAGDLCLRVRFPSIRGMRTASDSILTLHCEIQKKVAVKTHAIKMGVTREQQARGLGTYARGGTQNNLRTRLELLRKTSEGYTQHVNSERIVQLGEELLLRAHVLPGDGWNYAKLTDIRFQRISPDGDLLQEAVLITSEGCLNPFMLSVCQGILFEPPLAYKLPFKAFMFQGMSSGDELIVSGRISGCLYPQDCSVNSEECAGYAETTSLARHKRSLEINSSSFFNVSEASQISKIPFRVFTITDDDGLNSSYQSALEVRFAFLIERQNQRYEPRRFNNIVISILKNLAHSRDYNSSYSHGTAVLSPPLATNLNLVLHGFHTHIHVYKLSCCVVLLLRFARPCLTKTLLHNASIKQIPLRVQPVINLLMDNAPNNNNRAFIAKIETSYSFLLTTCQSIG</sequence>
<keyword evidence="3" id="KW-1185">Reference proteome</keyword>
<accession>A0A1A9VLY6</accession>
<dbReference type="STRING" id="7395.A0A1A9VLY6"/>
<evidence type="ECO:0000256" key="1">
    <source>
        <dbReference type="SAM" id="MobiDB-lite"/>
    </source>
</evidence>
<dbReference type="Proteomes" id="UP000078200">
    <property type="component" value="Unassembled WGS sequence"/>
</dbReference>
<organism evidence="2 3">
    <name type="scientific">Glossina austeni</name>
    <name type="common">Savannah tsetse fly</name>
    <dbReference type="NCBI Taxonomy" id="7395"/>
    <lineage>
        <taxon>Eukaryota</taxon>
        <taxon>Metazoa</taxon>
        <taxon>Ecdysozoa</taxon>
        <taxon>Arthropoda</taxon>
        <taxon>Hexapoda</taxon>
        <taxon>Insecta</taxon>
        <taxon>Pterygota</taxon>
        <taxon>Neoptera</taxon>
        <taxon>Endopterygota</taxon>
        <taxon>Diptera</taxon>
        <taxon>Brachycera</taxon>
        <taxon>Muscomorpha</taxon>
        <taxon>Hippoboscoidea</taxon>
        <taxon>Glossinidae</taxon>
        <taxon>Glossina</taxon>
    </lineage>
</organism>
<name>A0A1A9VLY6_GLOAU</name>
<dbReference type="PANTHER" id="PTHR39959:SF2">
    <property type="entry name" value="RE44287P"/>
    <property type="match status" value="1"/>
</dbReference>
<reference evidence="2" key="1">
    <citation type="submission" date="2020-05" db="UniProtKB">
        <authorList>
            <consortium name="EnsemblMetazoa"/>
        </authorList>
    </citation>
    <scope>IDENTIFICATION</scope>
    <source>
        <strain evidence="2">TTRI</strain>
    </source>
</reference>
<protein>
    <recommendedName>
        <fullName evidence="4">ZP domain-containing protein</fullName>
    </recommendedName>
</protein>
<evidence type="ECO:0000313" key="3">
    <source>
        <dbReference type="Proteomes" id="UP000078200"/>
    </source>
</evidence>
<evidence type="ECO:0008006" key="4">
    <source>
        <dbReference type="Google" id="ProtNLM"/>
    </source>
</evidence>
<dbReference type="VEuPathDB" id="VectorBase:GAUT041250"/>
<feature type="region of interest" description="Disordered" evidence="1">
    <location>
        <begin position="126"/>
        <end position="155"/>
    </location>
</feature>
<dbReference type="AlphaFoldDB" id="A0A1A9VLY6"/>
<dbReference type="PANTHER" id="PTHR39959">
    <property type="entry name" value="RE44287P-RELATED"/>
    <property type="match status" value="1"/>
</dbReference>
<dbReference type="EnsemblMetazoa" id="GAUT041250-RA">
    <property type="protein sequence ID" value="GAUT041250-PA"/>
    <property type="gene ID" value="GAUT041250"/>
</dbReference>